<keyword evidence="1" id="KW-0812">Transmembrane</keyword>
<evidence type="ECO:0000313" key="2">
    <source>
        <dbReference type="EMBL" id="OXM45177.1"/>
    </source>
</evidence>
<name>A0A229REV7_AMYAL</name>
<evidence type="ECO:0000313" key="3">
    <source>
        <dbReference type="Proteomes" id="UP000215563"/>
    </source>
</evidence>
<keyword evidence="1" id="KW-1133">Transmembrane helix</keyword>
<comment type="caution">
    <text evidence="2">The sequence shown here is derived from an EMBL/GenBank/DDBJ whole genome shotgun (WGS) entry which is preliminary data.</text>
</comment>
<keyword evidence="1" id="KW-0472">Membrane</keyword>
<dbReference type="AlphaFoldDB" id="A0A229REV7"/>
<dbReference type="Proteomes" id="UP000215563">
    <property type="component" value="Unassembled WGS sequence"/>
</dbReference>
<dbReference type="EMBL" id="NMQU01000106">
    <property type="protein sequence ID" value="OXM45177.1"/>
    <property type="molecule type" value="Genomic_DNA"/>
</dbReference>
<gene>
    <name evidence="2" type="ORF">CFP75_31795</name>
</gene>
<evidence type="ECO:0000256" key="1">
    <source>
        <dbReference type="SAM" id="Phobius"/>
    </source>
</evidence>
<organism evidence="2 3">
    <name type="scientific">Amycolatopsis alba DSM 44262</name>
    <dbReference type="NCBI Taxonomy" id="1125972"/>
    <lineage>
        <taxon>Bacteria</taxon>
        <taxon>Bacillati</taxon>
        <taxon>Actinomycetota</taxon>
        <taxon>Actinomycetes</taxon>
        <taxon>Pseudonocardiales</taxon>
        <taxon>Pseudonocardiaceae</taxon>
        <taxon>Amycolatopsis</taxon>
    </lineage>
</organism>
<keyword evidence="3" id="KW-1185">Reference proteome</keyword>
<accession>A0A229REV7</accession>
<feature type="transmembrane region" description="Helical" evidence="1">
    <location>
        <begin position="56"/>
        <end position="76"/>
    </location>
</feature>
<protein>
    <submittedName>
        <fullName evidence="2">Uncharacterized protein</fullName>
    </submittedName>
</protein>
<feature type="transmembrane region" description="Helical" evidence="1">
    <location>
        <begin position="82"/>
        <end position="100"/>
    </location>
</feature>
<reference evidence="2 3" key="1">
    <citation type="submission" date="2017-07" db="EMBL/GenBank/DDBJ databases">
        <title>Amycolatopsis alba DSM 44262 Genome sequencing and assembly.</title>
        <authorList>
            <person name="Kaur N."/>
            <person name="Mayilraj S."/>
        </authorList>
    </citation>
    <scope>NUCLEOTIDE SEQUENCE [LARGE SCALE GENOMIC DNA]</scope>
    <source>
        <strain evidence="2 3">DSM 44262</strain>
    </source>
</reference>
<proteinExistence type="predicted"/>
<feature type="transmembrane region" description="Helical" evidence="1">
    <location>
        <begin position="25"/>
        <end position="44"/>
    </location>
</feature>
<sequence>MLGLAFCLLTSQDFASALGLPLPQPWFLAVLIGIGCFVFSILLVRAVRGRSTATIVQSGAIANAAAAVAGGAAAAMVPLHPVGTTVILVSAAICATFAVLEWHVGRSPAHVAAADRTGLEQTG</sequence>